<gene>
    <name evidence="2" type="ORF">D9757_000918</name>
</gene>
<dbReference type="Proteomes" id="UP000518752">
    <property type="component" value="Unassembled WGS sequence"/>
</dbReference>
<feature type="compositionally biased region" description="Basic and acidic residues" evidence="1">
    <location>
        <begin position="1"/>
        <end position="14"/>
    </location>
</feature>
<reference evidence="2 3" key="1">
    <citation type="journal article" date="2020" name="ISME J.">
        <title>Uncovering the hidden diversity of litter-decomposition mechanisms in mushroom-forming fungi.</title>
        <authorList>
            <person name="Floudas D."/>
            <person name="Bentzer J."/>
            <person name="Ahren D."/>
            <person name="Johansson T."/>
            <person name="Persson P."/>
            <person name="Tunlid A."/>
        </authorList>
    </citation>
    <scope>NUCLEOTIDE SEQUENCE [LARGE SCALE GENOMIC DNA]</scope>
    <source>
        <strain evidence="2 3">CBS 406.79</strain>
    </source>
</reference>
<organism evidence="2 3">
    <name type="scientific">Collybiopsis confluens</name>
    <dbReference type="NCBI Taxonomy" id="2823264"/>
    <lineage>
        <taxon>Eukaryota</taxon>
        <taxon>Fungi</taxon>
        <taxon>Dikarya</taxon>
        <taxon>Basidiomycota</taxon>
        <taxon>Agaricomycotina</taxon>
        <taxon>Agaricomycetes</taxon>
        <taxon>Agaricomycetidae</taxon>
        <taxon>Agaricales</taxon>
        <taxon>Marasmiineae</taxon>
        <taxon>Omphalotaceae</taxon>
        <taxon>Collybiopsis</taxon>
    </lineage>
</organism>
<accession>A0A8H5I0S6</accession>
<name>A0A8H5I0S6_9AGAR</name>
<dbReference type="AlphaFoldDB" id="A0A8H5I0S6"/>
<dbReference type="EMBL" id="JAACJN010000004">
    <property type="protein sequence ID" value="KAF5392685.1"/>
    <property type="molecule type" value="Genomic_DNA"/>
</dbReference>
<sequence>MTDSERNTHGRDLEFVPSDPPPVKPVQRGRSKPKTKQETSDQARTRYSTPERNIAQKESLSQSDKDEVAKLAPHGRQCVITHLEGLEVEFCHLLKRTTPPDLIRRVEWFLGLSPGTLFVNTRYNIICFIKTIHPYF</sequence>
<comment type="caution">
    <text evidence="2">The sequence shown here is derived from an EMBL/GenBank/DDBJ whole genome shotgun (WGS) entry which is preliminary data.</text>
</comment>
<evidence type="ECO:0000313" key="3">
    <source>
        <dbReference type="Proteomes" id="UP000518752"/>
    </source>
</evidence>
<evidence type="ECO:0000313" key="2">
    <source>
        <dbReference type="EMBL" id="KAF5392685.1"/>
    </source>
</evidence>
<proteinExistence type="predicted"/>
<dbReference type="OrthoDB" id="3056574at2759"/>
<keyword evidence="3" id="KW-1185">Reference proteome</keyword>
<feature type="compositionally biased region" description="Basic and acidic residues" evidence="1">
    <location>
        <begin position="35"/>
        <end position="44"/>
    </location>
</feature>
<feature type="compositionally biased region" description="Polar residues" evidence="1">
    <location>
        <begin position="45"/>
        <end position="62"/>
    </location>
</feature>
<feature type="region of interest" description="Disordered" evidence="1">
    <location>
        <begin position="1"/>
        <end position="68"/>
    </location>
</feature>
<protein>
    <submittedName>
        <fullName evidence="2">Uncharacterized protein</fullName>
    </submittedName>
</protein>
<evidence type="ECO:0000256" key="1">
    <source>
        <dbReference type="SAM" id="MobiDB-lite"/>
    </source>
</evidence>